<keyword evidence="1" id="KW-1133">Transmembrane helix</keyword>
<evidence type="ECO:0000256" key="1">
    <source>
        <dbReference type="SAM" id="Phobius"/>
    </source>
</evidence>
<dbReference type="EMBL" id="MSYM01000013">
    <property type="protein sequence ID" value="OLP06391.1"/>
    <property type="molecule type" value="Genomic_DNA"/>
</dbReference>
<dbReference type="STRING" id="81479.RA876_07230"/>
<protein>
    <submittedName>
        <fullName evidence="2">Fimbrial assembly family protein</fullName>
    </submittedName>
</protein>
<reference evidence="2 3" key="1">
    <citation type="submission" date="2017-01" db="EMBL/GenBank/DDBJ databases">
        <title>Genome sequence of Rhodoferax antarcticus ANT.BR, a psychrophilic purple nonsulfur bacterium from an Antarctic microbial mat.</title>
        <authorList>
            <person name="Baker J."/>
            <person name="Riester C."/>
            <person name="Skinner B."/>
            <person name="Newell A."/>
            <person name="Swingley W."/>
            <person name="Madigan M."/>
            <person name="Jung D."/>
            <person name="Asao M."/>
            <person name="Chen M."/>
            <person name="Loughlin P."/>
            <person name="Pan H."/>
            <person name="Lin S."/>
            <person name="Li N."/>
            <person name="Shaw J."/>
            <person name="Prado M."/>
            <person name="Sherman C."/>
            <person name="Li X."/>
            <person name="Tang J."/>
            <person name="Blankenship R."/>
            <person name="Zhao T."/>
            <person name="Touchman J."/>
            <person name="Sattley M."/>
        </authorList>
    </citation>
    <scope>NUCLEOTIDE SEQUENCE [LARGE SCALE GENOMIC DNA]</scope>
    <source>
        <strain evidence="2 3">ANT.BR</strain>
    </source>
</reference>
<accession>A0A1Q8YEC1</accession>
<feature type="transmembrane region" description="Helical" evidence="1">
    <location>
        <begin position="23"/>
        <end position="44"/>
    </location>
</feature>
<keyword evidence="1" id="KW-0812">Transmembrane</keyword>
<evidence type="ECO:0000313" key="3">
    <source>
        <dbReference type="Proteomes" id="UP000185911"/>
    </source>
</evidence>
<comment type="caution">
    <text evidence="2">The sequence shown here is derived from an EMBL/GenBank/DDBJ whole genome shotgun (WGS) entry which is preliminary data.</text>
</comment>
<sequence>MAQQVNLCLPILRKQPKRFGAQSLALALAVILVLGAALAAAWVWNLNKASDSLQATLAAQSIEMDSLRAALERAQASANPGESAVQQELRQRRLELQQRQSILEALSQGLFEPGRGHSARLQLVAQTIPPVAWLTHIRTDDQLLELGGYTLEPAALNDWVGKLAISPLLQGQSLTTAKVEGVKPPTSLVPGSPGVAQPAAVKVVAGSVAAPTSMWSFSLLSKVAAAAYAKTGGQP</sequence>
<keyword evidence="1" id="KW-0472">Membrane</keyword>
<dbReference type="RefSeq" id="WP_075586833.1">
    <property type="nucleotide sequence ID" value="NZ_MSYM01000013.1"/>
</dbReference>
<dbReference type="AlphaFoldDB" id="A0A1Q8YEC1"/>
<dbReference type="InterPro" id="IPR007813">
    <property type="entry name" value="PilN"/>
</dbReference>
<organism evidence="2 3">
    <name type="scientific">Rhodoferax antarcticus ANT.BR</name>
    <dbReference type="NCBI Taxonomy" id="1111071"/>
    <lineage>
        <taxon>Bacteria</taxon>
        <taxon>Pseudomonadati</taxon>
        <taxon>Pseudomonadota</taxon>
        <taxon>Betaproteobacteria</taxon>
        <taxon>Burkholderiales</taxon>
        <taxon>Comamonadaceae</taxon>
        <taxon>Rhodoferax</taxon>
    </lineage>
</organism>
<proteinExistence type="predicted"/>
<keyword evidence="3" id="KW-1185">Reference proteome</keyword>
<evidence type="ECO:0000313" key="2">
    <source>
        <dbReference type="EMBL" id="OLP06391.1"/>
    </source>
</evidence>
<dbReference type="Proteomes" id="UP000185911">
    <property type="component" value="Unassembled WGS sequence"/>
</dbReference>
<gene>
    <name evidence="2" type="ORF">BLL52_2627</name>
</gene>
<dbReference type="Pfam" id="PF05137">
    <property type="entry name" value="PilN"/>
    <property type="match status" value="1"/>
</dbReference>
<name>A0A1Q8YEC1_9BURK</name>